<dbReference type="Gene3D" id="1.10.443.10">
    <property type="entry name" value="Intergrase catalytic core"/>
    <property type="match status" value="1"/>
</dbReference>
<dbReference type="InterPro" id="IPR013762">
    <property type="entry name" value="Integrase-like_cat_sf"/>
</dbReference>
<gene>
    <name evidence="2" type="ORF">FPG91_22175</name>
</gene>
<protein>
    <recommendedName>
        <fullName evidence="3">Integrase</fullName>
    </recommendedName>
</protein>
<dbReference type="GO" id="GO:0003677">
    <property type="term" value="F:DNA binding"/>
    <property type="evidence" value="ECO:0007669"/>
    <property type="project" value="InterPro"/>
</dbReference>
<dbReference type="EMBL" id="VLPO01000038">
    <property type="protein sequence ID" value="KAB1350304.1"/>
    <property type="molecule type" value="Genomic_DNA"/>
</dbReference>
<reference evidence="2" key="1">
    <citation type="submission" date="2019-07" db="EMBL/GenBank/DDBJ databases">
        <title>Draft genome sequence of Bacillus thuringiensis strain PT02.</title>
        <authorList>
            <person name="Nguyen H."/>
            <person name="Nguyen L.N."/>
            <person name="Nguyen H.T.T."/>
            <person name="Nguyen D.V."/>
            <person name="Le H.T.T."/>
        </authorList>
    </citation>
    <scope>NUCLEOTIDE SEQUENCE</scope>
    <source>
        <strain evidence="2">PT02</strain>
    </source>
</reference>
<proteinExistence type="predicted"/>
<evidence type="ECO:0008006" key="3">
    <source>
        <dbReference type="Google" id="ProtNLM"/>
    </source>
</evidence>
<organism evidence="2">
    <name type="scientific">Bacillus thuringiensis</name>
    <dbReference type="NCBI Taxonomy" id="1428"/>
    <lineage>
        <taxon>Bacteria</taxon>
        <taxon>Bacillati</taxon>
        <taxon>Bacillota</taxon>
        <taxon>Bacilli</taxon>
        <taxon>Bacillales</taxon>
        <taxon>Bacillaceae</taxon>
        <taxon>Bacillus</taxon>
        <taxon>Bacillus cereus group</taxon>
    </lineage>
</organism>
<dbReference type="SUPFAM" id="SSF56349">
    <property type="entry name" value="DNA breaking-rejoining enzymes"/>
    <property type="match status" value="1"/>
</dbReference>
<sequence>MWLVIEDNQEHLFKHLSSRYDVQVKRPREVFVLDDEKLWQAYHIHIERLEKLKKQFKSNESKALFISKSTGLALSGTGYAKRFLRIKERFLEKLRINRRYEDLEFLTGLPWSTHIGRGVFTNFLIDLGLSIEEIANLRGDRTLTATLEYIEKRTSYSKVQEHVNVLSSVYGEGMDDIGFYEDSFNKRQVYDRYISNWGGLNSGSRIY</sequence>
<evidence type="ECO:0000313" key="2">
    <source>
        <dbReference type="EMBL" id="KAB1350304.1"/>
    </source>
</evidence>
<accession>A0A643LUE1</accession>
<dbReference type="RefSeq" id="WP_000266759.1">
    <property type="nucleotide sequence ID" value="NZ_CP011349.1"/>
</dbReference>
<dbReference type="GO" id="GO:0015074">
    <property type="term" value="P:DNA integration"/>
    <property type="evidence" value="ECO:0007669"/>
    <property type="project" value="InterPro"/>
</dbReference>
<name>A0A643LUE1_BACTU</name>
<keyword evidence="1" id="KW-0233">DNA recombination</keyword>
<dbReference type="AlphaFoldDB" id="A0A643LUE1"/>
<dbReference type="GO" id="GO:0006310">
    <property type="term" value="P:DNA recombination"/>
    <property type="evidence" value="ECO:0007669"/>
    <property type="project" value="UniProtKB-KW"/>
</dbReference>
<dbReference type="KEGG" id="bthy:AQ980_18930"/>
<evidence type="ECO:0000256" key="1">
    <source>
        <dbReference type="ARBA" id="ARBA00023172"/>
    </source>
</evidence>
<dbReference type="InterPro" id="IPR011010">
    <property type="entry name" value="DNA_brk_join_enz"/>
</dbReference>
<comment type="caution">
    <text evidence="2">The sequence shown here is derived from an EMBL/GenBank/DDBJ whole genome shotgun (WGS) entry which is preliminary data.</text>
</comment>